<dbReference type="GO" id="GO:0015846">
    <property type="term" value="P:polyamine transport"/>
    <property type="evidence" value="ECO:0007669"/>
    <property type="project" value="InterPro"/>
</dbReference>
<dbReference type="Proteomes" id="UP000198870">
    <property type="component" value="Unassembled WGS sequence"/>
</dbReference>
<proteinExistence type="predicted"/>
<gene>
    <name evidence="5" type="ORF">SAMN05216233_10419</name>
</gene>
<evidence type="ECO:0000256" key="3">
    <source>
        <dbReference type="ARBA" id="ARBA00022729"/>
    </source>
</evidence>
<accession>A0A1G5D6V3</accession>
<name>A0A1G5D6V3_9BACT</name>
<dbReference type="Gene3D" id="3.40.190.10">
    <property type="entry name" value="Periplasmic binding protein-like II"/>
    <property type="match status" value="2"/>
</dbReference>
<dbReference type="AlphaFoldDB" id="A0A1G5D6V3"/>
<protein>
    <submittedName>
        <fullName evidence="5">Spermidine/putrescine transport system substrate-binding protein</fullName>
    </submittedName>
</protein>
<dbReference type="GO" id="GO:0042597">
    <property type="term" value="C:periplasmic space"/>
    <property type="evidence" value="ECO:0007669"/>
    <property type="project" value="UniProtKB-SubCell"/>
</dbReference>
<evidence type="ECO:0000256" key="4">
    <source>
        <dbReference type="ARBA" id="ARBA00022764"/>
    </source>
</evidence>
<dbReference type="RefSeq" id="WP_175469563.1">
    <property type="nucleotide sequence ID" value="NZ_FMUX01000004.1"/>
</dbReference>
<dbReference type="STRING" id="419481.SAMN05216233_10419"/>
<dbReference type="PRINTS" id="PR00909">
    <property type="entry name" value="SPERMDNBNDNG"/>
</dbReference>
<dbReference type="InterPro" id="IPR001188">
    <property type="entry name" value="Sperm_putr-bd"/>
</dbReference>
<dbReference type="PANTHER" id="PTHR30222:SF17">
    <property type="entry name" value="SPERMIDINE_PUTRESCINE-BINDING PERIPLASMIC PROTEIN"/>
    <property type="match status" value="1"/>
</dbReference>
<evidence type="ECO:0000313" key="6">
    <source>
        <dbReference type="Proteomes" id="UP000198870"/>
    </source>
</evidence>
<dbReference type="PANTHER" id="PTHR30222">
    <property type="entry name" value="SPERMIDINE/PUTRESCINE-BINDING PERIPLASMIC PROTEIN"/>
    <property type="match status" value="1"/>
</dbReference>
<sequence length="384" mass="43949">MDGMKRWVTTVGAVMLLVMWAQSGAVARDRGEAPKPMTLRLLIWDGYAPQKVRDSFIKRVRKTYGVDLAFAITYASNPDDFFDALRNDKVDLISPAHNLPKDFRYNLTTNGLTLPIRLENIPNYAHLVPELFRQPWAMEGGDVYAVPVVQGPYALAYNTALVREEPTSWRVFWDPAWQGKFMVHKDYYELNVYISALALGYRRPDIFRFDAIKGGALEKRVGYLAAESATFWQGFDKPENYQGLALSTTWRCIFPSADGAFEGWRIAVPEEGTTWWVDAMLISHTLKEKPLLRRIAEEWINHLLTDEVQTRSIAMELGTYPVTRKGLSEYVASLPDTASGDTLRLLLKNRIPWQILETRDRNAFKFLWSEAMKTRPSERAGEGR</sequence>
<dbReference type="SUPFAM" id="SSF53850">
    <property type="entry name" value="Periplasmic binding protein-like II"/>
    <property type="match status" value="1"/>
</dbReference>
<keyword evidence="3" id="KW-0732">Signal</keyword>
<comment type="subcellular location">
    <subcellularLocation>
        <location evidence="1">Periplasm</location>
    </subcellularLocation>
</comment>
<keyword evidence="2" id="KW-0813">Transport</keyword>
<evidence type="ECO:0000256" key="2">
    <source>
        <dbReference type="ARBA" id="ARBA00022448"/>
    </source>
</evidence>
<keyword evidence="6" id="KW-1185">Reference proteome</keyword>
<dbReference type="GO" id="GO:0019808">
    <property type="term" value="F:polyamine binding"/>
    <property type="evidence" value="ECO:0007669"/>
    <property type="project" value="InterPro"/>
</dbReference>
<reference evidence="5 6" key="1">
    <citation type="submission" date="2016-10" db="EMBL/GenBank/DDBJ databases">
        <authorList>
            <person name="de Groot N.N."/>
        </authorList>
    </citation>
    <scope>NUCLEOTIDE SEQUENCE [LARGE SCALE GENOMIC DNA]</scope>
    <source>
        <strain evidence="5 6">AA1</strain>
    </source>
</reference>
<evidence type="ECO:0000256" key="1">
    <source>
        <dbReference type="ARBA" id="ARBA00004418"/>
    </source>
</evidence>
<dbReference type="Pfam" id="PF13343">
    <property type="entry name" value="SBP_bac_6"/>
    <property type="match status" value="1"/>
</dbReference>
<evidence type="ECO:0000313" key="5">
    <source>
        <dbReference type="EMBL" id="SCY10366.1"/>
    </source>
</evidence>
<organism evidence="5 6">
    <name type="scientific">Desulfoluna spongiiphila</name>
    <dbReference type="NCBI Taxonomy" id="419481"/>
    <lineage>
        <taxon>Bacteria</taxon>
        <taxon>Pseudomonadati</taxon>
        <taxon>Thermodesulfobacteriota</taxon>
        <taxon>Desulfobacteria</taxon>
        <taxon>Desulfobacterales</taxon>
        <taxon>Desulfolunaceae</taxon>
        <taxon>Desulfoluna</taxon>
    </lineage>
</organism>
<dbReference type="EMBL" id="FMUX01000004">
    <property type="protein sequence ID" value="SCY10366.1"/>
    <property type="molecule type" value="Genomic_DNA"/>
</dbReference>
<keyword evidence="4" id="KW-0574">Periplasm</keyword>